<feature type="region of interest" description="Disordered" evidence="3">
    <location>
        <begin position="19"/>
        <end position="39"/>
    </location>
</feature>
<dbReference type="Pfam" id="PF15915">
    <property type="entry name" value="BAT"/>
    <property type="match status" value="1"/>
</dbReference>
<gene>
    <name evidence="6" type="ordered locus">Htur_2095</name>
</gene>
<evidence type="ECO:0000313" key="7">
    <source>
        <dbReference type="Proteomes" id="UP000001903"/>
    </source>
</evidence>
<evidence type="ECO:0000256" key="3">
    <source>
        <dbReference type="SAM" id="MobiDB-lite"/>
    </source>
</evidence>
<evidence type="ECO:0000259" key="4">
    <source>
        <dbReference type="Pfam" id="PF04967"/>
    </source>
</evidence>
<accession>D2RT98</accession>
<dbReference type="RefSeq" id="WP_012943267.1">
    <property type="nucleotide sequence ID" value="NC_013743.1"/>
</dbReference>
<evidence type="ECO:0000259" key="5">
    <source>
        <dbReference type="Pfam" id="PF15915"/>
    </source>
</evidence>
<dbReference type="HOGENOM" id="CLU_076274_0_0_2"/>
<dbReference type="GeneID" id="8742695"/>
<keyword evidence="7" id="KW-1185">Reference proteome</keyword>
<dbReference type="KEGG" id="htu:Htur_2095"/>
<sequence length="282" mass="30981">MFHRRSLHVLRYRTDGERIESVESSSTNGPRRARRPVDSAERTMSLVATVVVPAAEFPLGSMLEMDEDVTLTVETTVPTSESVVPYVWAPADVADDILDSLESDRTVAAVSIVDELDDHVLVKIAWNDRVNGVLESIRERDVIVTSAVGTETRWTFRLRFPSSEDLSAFYSSCLERDISIELVRLHETDGPSGGRGFGLTTAQRELLVAAYEAGYFDVPRRTTLVELGDRLDVSDSAVSQRLRRGLAALIGSTIAVAADDDGPASLSGRLDEELEVETRSDP</sequence>
<protein>
    <submittedName>
        <fullName evidence="6">Bacterio-opsin activator HTH domain protein</fullName>
    </submittedName>
</protein>
<evidence type="ECO:0000256" key="1">
    <source>
        <dbReference type="ARBA" id="ARBA00023015"/>
    </source>
</evidence>
<organism evidence="6 7">
    <name type="scientific">Haloterrigena turkmenica (strain ATCC 51198 / DSM 5511 / JCM 9101 / NCIMB 13204 / VKM B-1734 / 4k)</name>
    <name type="common">Halococcus turkmenicus</name>
    <dbReference type="NCBI Taxonomy" id="543526"/>
    <lineage>
        <taxon>Archaea</taxon>
        <taxon>Methanobacteriati</taxon>
        <taxon>Methanobacteriota</taxon>
        <taxon>Stenosarchaea group</taxon>
        <taxon>Halobacteria</taxon>
        <taxon>Halobacteriales</taxon>
        <taxon>Natrialbaceae</taxon>
        <taxon>Haloterrigena</taxon>
    </lineage>
</organism>
<proteinExistence type="predicted"/>
<feature type="domain" description="HTH bat-type" evidence="4">
    <location>
        <begin position="199"/>
        <end position="247"/>
    </location>
</feature>
<dbReference type="PANTHER" id="PTHR34236">
    <property type="entry name" value="DIMETHYL SULFOXIDE REDUCTASE TRANSCRIPTIONAL ACTIVATOR"/>
    <property type="match status" value="1"/>
</dbReference>
<reference evidence="6 7" key="1">
    <citation type="journal article" date="2010" name="Stand. Genomic Sci.">
        <title>Complete genome sequence of Haloterrigena turkmenica type strain (4k).</title>
        <authorList>
            <person name="Saunders E."/>
            <person name="Tindall B.J."/>
            <person name="Fahnrich R."/>
            <person name="Lapidus A."/>
            <person name="Copeland A."/>
            <person name="Del Rio T.G."/>
            <person name="Lucas S."/>
            <person name="Chen F."/>
            <person name="Tice H."/>
            <person name="Cheng J.F."/>
            <person name="Han C."/>
            <person name="Detter J.C."/>
            <person name="Bruce D."/>
            <person name="Goodwin L."/>
            <person name="Chain P."/>
            <person name="Pitluck S."/>
            <person name="Pati A."/>
            <person name="Ivanova N."/>
            <person name="Mavromatis K."/>
            <person name="Chen A."/>
            <person name="Palaniappan K."/>
            <person name="Land M."/>
            <person name="Hauser L."/>
            <person name="Chang Y.J."/>
            <person name="Jeffries C.D."/>
            <person name="Brettin T."/>
            <person name="Rohde M."/>
            <person name="Goker M."/>
            <person name="Bristow J."/>
            <person name="Eisen J.A."/>
            <person name="Markowitz V."/>
            <person name="Hugenholtz P."/>
            <person name="Klenk H.P."/>
            <person name="Kyrpides N.C."/>
        </authorList>
    </citation>
    <scope>NUCLEOTIDE SEQUENCE [LARGE SCALE GENOMIC DNA]</scope>
    <source>
        <strain evidence="7">ATCC 51198 / DSM 5511 / JCM 9101 / NCIMB 13204 / VKM B-1734 / 4k</strain>
    </source>
</reference>
<keyword evidence="2" id="KW-0804">Transcription</keyword>
<dbReference type="InterPro" id="IPR031803">
    <property type="entry name" value="BAT_GAF/HTH-assoc"/>
</dbReference>
<evidence type="ECO:0000256" key="2">
    <source>
        <dbReference type="ARBA" id="ARBA00023163"/>
    </source>
</evidence>
<dbReference type="eggNOG" id="arCOG02274">
    <property type="taxonomic scope" value="Archaea"/>
</dbReference>
<dbReference type="STRING" id="543526.Htur_2095"/>
<dbReference type="InterPro" id="IPR007050">
    <property type="entry name" value="HTH_bacterioopsin"/>
</dbReference>
<dbReference type="Proteomes" id="UP000001903">
    <property type="component" value="Chromosome"/>
</dbReference>
<dbReference type="AlphaFoldDB" id="D2RT98"/>
<dbReference type="EMBL" id="CP001860">
    <property type="protein sequence ID" value="ADB60978.1"/>
    <property type="molecule type" value="Genomic_DNA"/>
</dbReference>
<dbReference type="PANTHER" id="PTHR34236:SF1">
    <property type="entry name" value="DIMETHYL SULFOXIDE REDUCTASE TRANSCRIPTIONAL ACTIVATOR"/>
    <property type="match status" value="1"/>
</dbReference>
<name>D2RT98_HALTV</name>
<feature type="region of interest" description="Disordered" evidence="3">
    <location>
        <begin position="259"/>
        <end position="282"/>
    </location>
</feature>
<keyword evidence="1" id="KW-0805">Transcription regulation</keyword>
<dbReference type="OrthoDB" id="156233at2157"/>
<evidence type="ECO:0000313" key="6">
    <source>
        <dbReference type="EMBL" id="ADB60978.1"/>
    </source>
</evidence>
<dbReference type="Pfam" id="PF04967">
    <property type="entry name" value="HTH_10"/>
    <property type="match status" value="1"/>
</dbReference>
<feature type="domain" description="Bacterioopsin transcriptional activator GAF and HTH associated" evidence="5">
    <location>
        <begin position="64"/>
        <end position="191"/>
    </location>
</feature>